<dbReference type="EMBL" id="QBIY01013350">
    <property type="protein sequence ID" value="RXN07242.1"/>
    <property type="molecule type" value="Genomic_DNA"/>
</dbReference>
<dbReference type="GO" id="GO:0004523">
    <property type="term" value="F:RNA-DNA hybrid ribonuclease activity"/>
    <property type="evidence" value="ECO:0007669"/>
    <property type="project" value="UniProtKB-EC"/>
</dbReference>
<dbReference type="Gene3D" id="3.10.10.10">
    <property type="entry name" value="HIV Type 1 Reverse Transcriptase, subunit A, domain 1"/>
    <property type="match status" value="1"/>
</dbReference>
<evidence type="ECO:0000256" key="2">
    <source>
        <dbReference type="ARBA" id="ARBA00012180"/>
    </source>
</evidence>
<dbReference type="InterPro" id="IPR043128">
    <property type="entry name" value="Rev_trsase/Diguanyl_cyclase"/>
</dbReference>
<dbReference type="PANTHER" id="PTHR37984:SF7">
    <property type="entry name" value="INTEGRASE CATALYTIC DOMAIN-CONTAINING PROTEIN"/>
    <property type="match status" value="1"/>
</dbReference>
<dbReference type="EC" id="3.1.26.4" evidence="2"/>
<comment type="caution">
    <text evidence="5">The sequence shown here is derived from an EMBL/GenBank/DDBJ whole genome shotgun (WGS) entry which is preliminary data.</text>
</comment>
<keyword evidence="3" id="KW-0732">Signal</keyword>
<evidence type="ECO:0000259" key="4">
    <source>
        <dbReference type="Pfam" id="PF00078"/>
    </source>
</evidence>
<protein>
    <recommendedName>
        <fullName evidence="2">ribonuclease H</fullName>
        <ecNumber evidence="2">3.1.26.4</ecNumber>
    </recommendedName>
</protein>
<dbReference type="STRING" id="84645.A0A498LH56"/>
<name>A0A498LH56_LABRO</name>
<evidence type="ECO:0000313" key="5">
    <source>
        <dbReference type="EMBL" id="RXN07242.1"/>
    </source>
</evidence>
<dbReference type="CDD" id="cd01647">
    <property type="entry name" value="RT_LTR"/>
    <property type="match status" value="1"/>
</dbReference>
<feature type="domain" description="Reverse transcriptase" evidence="4">
    <location>
        <begin position="102"/>
        <end position="216"/>
    </location>
</feature>
<gene>
    <name evidence="5" type="ORF">ROHU_011957</name>
</gene>
<evidence type="ECO:0000313" key="6">
    <source>
        <dbReference type="Proteomes" id="UP000290572"/>
    </source>
</evidence>
<accession>A0A498LH56</accession>
<dbReference type="PANTHER" id="PTHR37984">
    <property type="entry name" value="PROTEIN CBG26694"/>
    <property type="match status" value="1"/>
</dbReference>
<dbReference type="SUPFAM" id="SSF56672">
    <property type="entry name" value="DNA/RNA polymerases"/>
    <property type="match status" value="1"/>
</dbReference>
<dbReference type="InterPro" id="IPR000477">
    <property type="entry name" value="RT_dom"/>
</dbReference>
<evidence type="ECO:0000256" key="3">
    <source>
        <dbReference type="SAM" id="SignalP"/>
    </source>
</evidence>
<dbReference type="AlphaFoldDB" id="A0A498LH56"/>
<keyword evidence="6" id="KW-1185">Reference proteome</keyword>
<proteinExistence type="inferred from homology"/>
<feature type="signal peptide" evidence="3">
    <location>
        <begin position="1"/>
        <end position="18"/>
    </location>
</feature>
<dbReference type="Pfam" id="PF00078">
    <property type="entry name" value="RVT_1"/>
    <property type="match status" value="1"/>
</dbReference>
<comment type="similarity">
    <text evidence="1">Belongs to the beta type-B retroviral polymerase family. HERV class-II K(HML-2) pol subfamily.</text>
</comment>
<dbReference type="Proteomes" id="UP000290572">
    <property type="component" value="Unassembled WGS sequence"/>
</dbReference>
<dbReference type="FunFam" id="3.10.10.10:FF:000003">
    <property type="entry name" value="Retrovirus-related Pol polyprotein from transposon 297-like Protein"/>
    <property type="match status" value="1"/>
</dbReference>
<dbReference type="InterPro" id="IPR050951">
    <property type="entry name" value="Retrovirus_Pol_polyprotein"/>
</dbReference>
<reference evidence="5 6" key="1">
    <citation type="submission" date="2018-03" db="EMBL/GenBank/DDBJ databases">
        <title>Draft genome sequence of Rohu Carp (Labeo rohita).</title>
        <authorList>
            <person name="Das P."/>
            <person name="Kushwaha B."/>
            <person name="Joshi C.G."/>
            <person name="Kumar D."/>
            <person name="Nagpure N.S."/>
            <person name="Sahoo L."/>
            <person name="Das S.P."/>
            <person name="Bit A."/>
            <person name="Patnaik S."/>
            <person name="Meher P.K."/>
            <person name="Jayasankar P."/>
            <person name="Koringa P.G."/>
            <person name="Patel N.V."/>
            <person name="Hinsu A.T."/>
            <person name="Kumar R."/>
            <person name="Pandey M."/>
            <person name="Agarwal S."/>
            <person name="Srivastava S."/>
            <person name="Singh M."/>
            <person name="Iquebal M.A."/>
            <person name="Jaiswal S."/>
            <person name="Angadi U.B."/>
            <person name="Kumar N."/>
            <person name="Raza M."/>
            <person name="Shah T.M."/>
            <person name="Rai A."/>
            <person name="Jena J.K."/>
        </authorList>
    </citation>
    <scope>NUCLEOTIDE SEQUENCE [LARGE SCALE GENOMIC DNA]</scope>
    <source>
        <strain evidence="5">DASCIFA01</strain>
        <tissue evidence="5">Testis</tissue>
    </source>
</reference>
<sequence length="217" mass="24571">MLGLKACLDLDLIKLVLSLNALKEDKSIKEEYPDVFDGIGLFPGECTIHLKPDATPVVYPPRRVPLALRGRLKEELQNMEKQGVIARVTEPTDWVNALVVVEKPRTRKLRICLDPHDLNKAIKRPHYPLPTIEDITPKLTGTKYFSVSDACSGYWAIKLTEESSKLTTFNIIFGRYRFRHLPFGIISAQDEFQCKIDETYEGLNGVVAIIDDILVYG</sequence>
<dbReference type="Gene3D" id="3.30.70.270">
    <property type="match status" value="1"/>
</dbReference>
<organism evidence="5 6">
    <name type="scientific">Labeo rohita</name>
    <name type="common">Indian major carp</name>
    <name type="synonym">Cyprinus rohita</name>
    <dbReference type="NCBI Taxonomy" id="84645"/>
    <lineage>
        <taxon>Eukaryota</taxon>
        <taxon>Metazoa</taxon>
        <taxon>Chordata</taxon>
        <taxon>Craniata</taxon>
        <taxon>Vertebrata</taxon>
        <taxon>Euteleostomi</taxon>
        <taxon>Actinopterygii</taxon>
        <taxon>Neopterygii</taxon>
        <taxon>Teleostei</taxon>
        <taxon>Ostariophysi</taxon>
        <taxon>Cypriniformes</taxon>
        <taxon>Cyprinidae</taxon>
        <taxon>Labeoninae</taxon>
        <taxon>Labeonini</taxon>
        <taxon>Labeo</taxon>
    </lineage>
</organism>
<evidence type="ECO:0000256" key="1">
    <source>
        <dbReference type="ARBA" id="ARBA00010879"/>
    </source>
</evidence>
<feature type="chain" id="PRO_5019869031" description="ribonuclease H" evidence="3">
    <location>
        <begin position="19"/>
        <end position="217"/>
    </location>
</feature>
<dbReference type="InterPro" id="IPR043502">
    <property type="entry name" value="DNA/RNA_pol_sf"/>
</dbReference>